<protein>
    <submittedName>
        <fullName evidence="2">Nipped-B-like protein B</fullName>
    </submittedName>
</protein>
<feature type="region of interest" description="Disordered" evidence="1">
    <location>
        <begin position="96"/>
        <end position="126"/>
    </location>
</feature>
<evidence type="ECO:0000313" key="3">
    <source>
        <dbReference type="Proteomes" id="UP001642464"/>
    </source>
</evidence>
<comment type="caution">
    <text evidence="2">The sequence shown here is derived from an EMBL/GenBank/DDBJ whole genome shotgun (WGS) entry which is preliminary data.</text>
</comment>
<name>A0ABP0KPE0_9DINO</name>
<dbReference type="Gene3D" id="6.20.320.10">
    <property type="match status" value="1"/>
</dbReference>
<evidence type="ECO:0000313" key="2">
    <source>
        <dbReference type="EMBL" id="CAK9028740.1"/>
    </source>
</evidence>
<dbReference type="Proteomes" id="UP001642464">
    <property type="component" value="Unassembled WGS sequence"/>
</dbReference>
<dbReference type="EMBL" id="CAXAMM010012376">
    <property type="protein sequence ID" value="CAK9028740.1"/>
    <property type="molecule type" value="Genomic_DNA"/>
</dbReference>
<feature type="non-terminal residue" evidence="2">
    <location>
        <position position="126"/>
    </location>
</feature>
<proteinExistence type="predicted"/>
<evidence type="ECO:0000256" key="1">
    <source>
        <dbReference type="SAM" id="MobiDB-lite"/>
    </source>
</evidence>
<reference evidence="2 3" key="1">
    <citation type="submission" date="2024-02" db="EMBL/GenBank/DDBJ databases">
        <authorList>
            <person name="Chen Y."/>
            <person name="Shah S."/>
            <person name="Dougan E. K."/>
            <person name="Thang M."/>
            <person name="Chan C."/>
        </authorList>
    </citation>
    <scope>NUCLEOTIDE SEQUENCE [LARGE SCALE GENOMIC DNA]</scope>
</reference>
<sequence length="126" mass="14244">VAFMCLALPGKQHFGKPASAAAMEGYDSVVGREGQRGVDEWVFFRKDQLLPCFLVDELGLIIAKEAAQQAIKVLHQPWPDEHFPDARTEAPDVVGRWKRRFTSPPEATVDTPSRQSRRWTKQEPSK</sequence>
<keyword evidence="3" id="KW-1185">Reference proteome</keyword>
<organism evidence="2 3">
    <name type="scientific">Durusdinium trenchii</name>
    <dbReference type="NCBI Taxonomy" id="1381693"/>
    <lineage>
        <taxon>Eukaryota</taxon>
        <taxon>Sar</taxon>
        <taxon>Alveolata</taxon>
        <taxon>Dinophyceae</taxon>
        <taxon>Suessiales</taxon>
        <taxon>Symbiodiniaceae</taxon>
        <taxon>Durusdinium</taxon>
    </lineage>
</organism>
<feature type="non-terminal residue" evidence="2">
    <location>
        <position position="1"/>
    </location>
</feature>
<accession>A0ABP0KPE0</accession>
<gene>
    <name evidence="2" type="ORF">SCF082_LOCUS18492</name>
</gene>